<dbReference type="AlphaFoldDB" id="A0A914SC92"/>
<dbReference type="WBParaSite" id="PEQ_0001171101-mRNA-1">
    <property type="protein sequence ID" value="PEQ_0001171101-mRNA-1"/>
    <property type="gene ID" value="PEQ_0001171101"/>
</dbReference>
<keyword evidence="4" id="KW-1185">Reference proteome</keyword>
<dbReference type="Pfam" id="PF12796">
    <property type="entry name" value="Ank_2"/>
    <property type="match status" value="1"/>
</dbReference>
<dbReference type="SMART" id="SM00248">
    <property type="entry name" value="ANK"/>
    <property type="match status" value="2"/>
</dbReference>
<protein>
    <submittedName>
        <fullName evidence="5">Uncharacterized protein</fullName>
    </submittedName>
</protein>
<accession>A0A914SC92</accession>
<dbReference type="SUPFAM" id="SSF48403">
    <property type="entry name" value="Ankyrin repeat"/>
    <property type="match status" value="1"/>
</dbReference>
<keyword evidence="1" id="KW-0677">Repeat</keyword>
<evidence type="ECO:0000256" key="3">
    <source>
        <dbReference type="PROSITE-ProRule" id="PRU00023"/>
    </source>
</evidence>
<dbReference type="PROSITE" id="PS50297">
    <property type="entry name" value="ANK_REP_REGION"/>
    <property type="match status" value="1"/>
</dbReference>
<dbReference type="InterPro" id="IPR036770">
    <property type="entry name" value="Ankyrin_rpt-contain_sf"/>
</dbReference>
<evidence type="ECO:0000313" key="5">
    <source>
        <dbReference type="WBParaSite" id="PEQ_0001171101-mRNA-1"/>
    </source>
</evidence>
<evidence type="ECO:0000313" key="4">
    <source>
        <dbReference type="Proteomes" id="UP000887564"/>
    </source>
</evidence>
<name>A0A914SC92_PAREQ</name>
<dbReference type="PANTHER" id="PTHR24174:SF16">
    <property type="entry name" value="CASKIN-2"/>
    <property type="match status" value="1"/>
</dbReference>
<dbReference type="Gene3D" id="1.25.40.20">
    <property type="entry name" value="Ankyrin repeat-containing domain"/>
    <property type="match status" value="1"/>
</dbReference>
<feature type="repeat" description="ANK" evidence="3">
    <location>
        <begin position="62"/>
        <end position="94"/>
    </location>
</feature>
<dbReference type="Proteomes" id="UP000887564">
    <property type="component" value="Unplaced"/>
</dbReference>
<keyword evidence="2 3" id="KW-0040">ANK repeat</keyword>
<dbReference type="PANTHER" id="PTHR24174">
    <property type="entry name" value="ANKYRIN REPEAT AND STERILE ALPHA MOTIF DOMAIN-CONTAINING PROTEIN 1"/>
    <property type="match status" value="1"/>
</dbReference>
<evidence type="ECO:0000256" key="1">
    <source>
        <dbReference type="ARBA" id="ARBA00022737"/>
    </source>
</evidence>
<dbReference type="PROSITE" id="PS50088">
    <property type="entry name" value="ANK_REPEAT"/>
    <property type="match status" value="1"/>
</dbReference>
<sequence>MGAKELNAAQQELFEAVRKGDVDKVHSWLSNKRNKRPRTPLNFLRPTTPQTAWLCSMVDPSNGYTVLHLAALQGHAEVIKILLDVDSNMLNAKDRRGCLPVHLAAWNGHVEAVQVSGTHYATNSLLGGHMSQPTFFNSIFPIKGDNLGSMSSNDSKAVLNFQSPS</sequence>
<organism evidence="4 5">
    <name type="scientific">Parascaris equorum</name>
    <name type="common">Equine roundworm</name>
    <dbReference type="NCBI Taxonomy" id="6256"/>
    <lineage>
        <taxon>Eukaryota</taxon>
        <taxon>Metazoa</taxon>
        <taxon>Ecdysozoa</taxon>
        <taxon>Nematoda</taxon>
        <taxon>Chromadorea</taxon>
        <taxon>Rhabditida</taxon>
        <taxon>Spirurina</taxon>
        <taxon>Ascaridomorpha</taxon>
        <taxon>Ascaridoidea</taxon>
        <taxon>Ascarididae</taxon>
        <taxon>Parascaris</taxon>
    </lineage>
</organism>
<dbReference type="InterPro" id="IPR002110">
    <property type="entry name" value="Ankyrin_rpt"/>
</dbReference>
<dbReference type="InterPro" id="IPR033635">
    <property type="entry name" value="ANKS1/Caskin"/>
</dbReference>
<proteinExistence type="predicted"/>
<evidence type="ECO:0000256" key="2">
    <source>
        <dbReference type="ARBA" id="ARBA00023043"/>
    </source>
</evidence>
<reference evidence="5" key="1">
    <citation type="submission" date="2022-11" db="UniProtKB">
        <authorList>
            <consortium name="WormBaseParasite"/>
        </authorList>
    </citation>
    <scope>IDENTIFICATION</scope>
</reference>